<dbReference type="InterPro" id="IPR009577">
    <property type="entry name" value="Sm_multidrug_ex"/>
</dbReference>
<keyword evidence="1" id="KW-0812">Transmembrane</keyword>
<keyword evidence="1" id="KW-1133">Transmembrane helix</keyword>
<feature type="transmembrane region" description="Helical" evidence="1">
    <location>
        <begin position="83"/>
        <end position="109"/>
    </location>
</feature>
<sequence>MNHIFSWISVLGSGMFELWLAIPLGFTLQLHPVTTGILSGLGSWLSALIIIFFGSSLREWLIRRFQKNKNGKNSRMGRIWNRYGIIGLGFLSPLLTGSPLGAAIGISFNAEPRKLLLWMGVGIVFWSAVLTTAAAYGLMLIMPE</sequence>
<dbReference type="EMBL" id="JAOQIO010000107">
    <property type="protein sequence ID" value="MCU6796793.1"/>
    <property type="molecule type" value="Genomic_DNA"/>
</dbReference>
<comment type="caution">
    <text evidence="2">The sequence shown here is derived from an EMBL/GenBank/DDBJ whole genome shotgun (WGS) entry which is preliminary data.</text>
</comment>
<feature type="transmembrane region" description="Helical" evidence="1">
    <location>
        <begin position="115"/>
        <end position="141"/>
    </location>
</feature>
<protein>
    <submittedName>
        <fullName evidence="2">Small multi-drug export protein</fullName>
    </submittedName>
</protein>
<feature type="transmembrane region" description="Helical" evidence="1">
    <location>
        <begin position="7"/>
        <end position="29"/>
    </location>
</feature>
<keyword evidence="3" id="KW-1185">Reference proteome</keyword>
<accession>A0ABT2UQ69</accession>
<keyword evidence="1" id="KW-0472">Membrane</keyword>
<feature type="transmembrane region" description="Helical" evidence="1">
    <location>
        <begin position="41"/>
        <end position="62"/>
    </location>
</feature>
<dbReference type="Pfam" id="PF06695">
    <property type="entry name" value="Sm_multidrug_ex"/>
    <property type="match status" value="1"/>
</dbReference>
<dbReference type="Proteomes" id="UP001652445">
    <property type="component" value="Unassembled WGS sequence"/>
</dbReference>
<reference evidence="2 3" key="1">
    <citation type="submission" date="2022-09" db="EMBL/GenBank/DDBJ databases">
        <authorList>
            <person name="Han X.L."/>
            <person name="Wang Q."/>
            <person name="Lu T."/>
        </authorList>
    </citation>
    <scope>NUCLEOTIDE SEQUENCE [LARGE SCALE GENOMIC DNA]</scope>
    <source>
        <strain evidence="2 3">WQ 127069</strain>
    </source>
</reference>
<name>A0ABT2UQ69_9BACL</name>
<evidence type="ECO:0000313" key="2">
    <source>
        <dbReference type="EMBL" id="MCU6796793.1"/>
    </source>
</evidence>
<gene>
    <name evidence="2" type="ORF">OB236_32170</name>
</gene>
<proteinExistence type="predicted"/>
<organism evidence="2 3">
    <name type="scientific">Paenibacillus baimaensis</name>
    <dbReference type="NCBI Taxonomy" id="2982185"/>
    <lineage>
        <taxon>Bacteria</taxon>
        <taxon>Bacillati</taxon>
        <taxon>Bacillota</taxon>
        <taxon>Bacilli</taxon>
        <taxon>Bacillales</taxon>
        <taxon>Paenibacillaceae</taxon>
        <taxon>Paenibacillus</taxon>
    </lineage>
</organism>
<dbReference type="RefSeq" id="WP_076232397.1">
    <property type="nucleotide sequence ID" value="NZ_JAOQIO010000107.1"/>
</dbReference>
<evidence type="ECO:0000313" key="3">
    <source>
        <dbReference type="Proteomes" id="UP001652445"/>
    </source>
</evidence>
<evidence type="ECO:0000256" key="1">
    <source>
        <dbReference type="SAM" id="Phobius"/>
    </source>
</evidence>